<organism evidence="2 3">
    <name type="scientific">Sphaeroforma arctica JP610</name>
    <dbReference type="NCBI Taxonomy" id="667725"/>
    <lineage>
        <taxon>Eukaryota</taxon>
        <taxon>Ichthyosporea</taxon>
        <taxon>Ichthyophonida</taxon>
        <taxon>Sphaeroforma</taxon>
    </lineage>
</organism>
<dbReference type="AlphaFoldDB" id="A0A0L0FTF9"/>
<reference evidence="2 3" key="1">
    <citation type="submission" date="2011-02" db="EMBL/GenBank/DDBJ databases">
        <title>The Genome Sequence of Sphaeroforma arctica JP610.</title>
        <authorList>
            <consortium name="The Broad Institute Genome Sequencing Platform"/>
            <person name="Russ C."/>
            <person name="Cuomo C."/>
            <person name="Young S.K."/>
            <person name="Zeng Q."/>
            <person name="Gargeya S."/>
            <person name="Alvarado L."/>
            <person name="Berlin A."/>
            <person name="Chapman S.B."/>
            <person name="Chen Z."/>
            <person name="Freedman E."/>
            <person name="Gellesch M."/>
            <person name="Goldberg J."/>
            <person name="Griggs A."/>
            <person name="Gujja S."/>
            <person name="Heilman E."/>
            <person name="Heiman D."/>
            <person name="Howarth C."/>
            <person name="Mehta T."/>
            <person name="Neiman D."/>
            <person name="Pearson M."/>
            <person name="Roberts A."/>
            <person name="Saif S."/>
            <person name="Shea T."/>
            <person name="Shenoy N."/>
            <person name="Sisk P."/>
            <person name="Stolte C."/>
            <person name="Sykes S."/>
            <person name="White J."/>
            <person name="Yandava C."/>
            <person name="Burger G."/>
            <person name="Gray M.W."/>
            <person name="Holland P.W.H."/>
            <person name="King N."/>
            <person name="Lang F.B.F."/>
            <person name="Roger A.J."/>
            <person name="Ruiz-Trillo I."/>
            <person name="Haas B."/>
            <person name="Nusbaum C."/>
            <person name="Birren B."/>
        </authorList>
    </citation>
    <scope>NUCLEOTIDE SEQUENCE [LARGE SCALE GENOMIC DNA]</scope>
    <source>
        <strain evidence="2 3">JP610</strain>
    </source>
</reference>
<dbReference type="EMBL" id="KQ242213">
    <property type="protein sequence ID" value="KNC79984.1"/>
    <property type="molecule type" value="Genomic_DNA"/>
</dbReference>
<dbReference type="Proteomes" id="UP000054560">
    <property type="component" value="Unassembled WGS sequence"/>
</dbReference>
<evidence type="ECO:0000313" key="2">
    <source>
        <dbReference type="EMBL" id="KNC79984.1"/>
    </source>
</evidence>
<name>A0A0L0FTF9_9EUKA</name>
<proteinExistence type="predicted"/>
<dbReference type="GeneID" id="25908143"/>
<evidence type="ECO:0000313" key="3">
    <source>
        <dbReference type="Proteomes" id="UP000054560"/>
    </source>
</evidence>
<protein>
    <submittedName>
        <fullName evidence="2">Uncharacterized protein</fullName>
    </submittedName>
</protein>
<gene>
    <name evidence="2" type="ORF">SARC_07639</name>
</gene>
<sequence length="61" mass="6727">MLGSDKMGKKTPAQGKGVAKKESTGTKKRQKSMFDFFGKSKPAATPVQRAARYVQHLDRKS</sequence>
<keyword evidence="3" id="KW-1185">Reference proteome</keyword>
<dbReference type="RefSeq" id="XP_014153886.1">
    <property type="nucleotide sequence ID" value="XM_014298411.1"/>
</dbReference>
<evidence type="ECO:0000256" key="1">
    <source>
        <dbReference type="SAM" id="MobiDB-lite"/>
    </source>
</evidence>
<feature type="region of interest" description="Disordered" evidence="1">
    <location>
        <begin position="1"/>
        <end position="61"/>
    </location>
</feature>
<accession>A0A0L0FTF9</accession>